<accession>A0ABR0K867</accession>
<dbReference type="Pfam" id="PF13092">
    <property type="entry name" value="CENP-L"/>
    <property type="match status" value="1"/>
</dbReference>
<evidence type="ECO:0000313" key="2">
    <source>
        <dbReference type="Proteomes" id="UP001345013"/>
    </source>
</evidence>
<comment type="caution">
    <text evidence="1">The sequence shown here is derived from an EMBL/GenBank/DDBJ whole genome shotgun (WGS) entry which is preliminary data.</text>
</comment>
<reference evidence="1 2" key="1">
    <citation type="submission" date="2023-08" db="EMBL/GenBank/DDBJ databases">
        <title>Black Yeasts Isolated from many extreme environments.</title>
        <authorList>
            <person name="Coleine C."/>
            <person name="Stajich J.E."/>
            <person name="Selbmann L."/>
        </authorList>
    </citation>
    <scope>NUCLEOTIDE SEQUENCE [LARGE SCALE GENOMIC DNA]</scope>
    <source>
        <strain evidence="1 2">CCFEE 5885</strain>
    </source>
</reference>
<organism evidence="1 2">
    <name type="scientific">Lithohypha guttulata</name>
    <dbReference type="NCBI Taxonomy" id="1690604"/>
    <lineage>
        <taxon>Eukaryota</taxon>
        <taxon>Fungi</taxon>
        <taxon>Dikarya</taxon>
        <taxon>Ascomycota</taxon>
        <taxon>Pezizomycotina</taxon>
        <taxon>Eurotiomycetes</taxon>
        <taxon>Chaetothyriomycetidae</taxon>
        <taxon>Chaetothyriales</taxon>
        <taxon>Trichomeriaceae</taxon>
        <taxon>Lithohypha</taxon>
    </lineage>
</organism>
<name>A0ABR0K867_9EURO</name>
<evidence type="ECO:0008006" key="3">
    <source>
        <dbReference type="Google" id="ProtNLM"/>
    </source>
</evidence>
<dbReference type="EMBL" id="JAVRRG010000067">
    <property type="protein sequence ID" value="KAK5091919.1"/>
    <property type="molecule type" value="Genomic_DNA"/>
</dbReference>
<dbReference type="InterPro" id="IPR025204">
    <property type="entry name" value="CENP-L"/>
</dbReference>
<dbReference type="Proteomes" id="UP001345013">
    <property type="component" value="Unassembled WGS sequence"/>
</dbReference>
<sequence length="365" mass="40906">MALPDVFLDTSWSMQYIPRIRKLASEPHAASTRQLQALSAECYQHNQSRGRLEPWDELKDESERTGQLRECHISQIWPHSMALDVMQERRCLGLSIETRYQKTTYQVLLLARRSLSIDECPLTAILYKASQSNVKHIKDWLNYKFGIPSAGPLQLPQDLLPRMCSSYLTVLTENWTVEDNTNVLRQATLKQALGNLKLTIAFSSATGTEIAPKLKTLDLDLPSETINSLLEKTRQIAGAHDTIRPTFLDELARAIHGKTGLKLPLNGSLSADAGLDKRQVTGTREAAQDGKDLTITSEPPLKVTKITCAAFAISIDGKLKFASKPIENAEVVGYQEKVVRSAYWQMLDLVRAEAERRGIEHNNVQ</sequence>
<gene>
    <name evidence="1" type="ORF">LTR24_005696</name>
</gene>
<protein>
    <recommendedName>
        <fullName evidence="3">Vitellogenin</fullName>
    </recommendedName>
</protein>
<keyword evidence="2" id="KW-1185">Reference proteome</keyword>
<proteinExistence type="predicted"/>
<evidence type="ECO:0000313" key="1">
    <source>
        <dbReference type="EMBL" id="KAK5091919.1"/>
    </source>
</evidence>